<dbReference type="GO" id="GO:0006351">
    <property type="term" value="P:DNA-templated transcription"/>
    <property type="evidence" value="ECO:0007669"/>
    <property type="project" value="InterPro"/>
</dbReference>
<dbReference type="PANTHER" id="PTHR31001">
    <property type="entry name" value="UNCHARACTERIZED TRANSCRIPTIONAL REGULATORY PROTEIN"/>
    <property type="match status" value="1"/>
</dbReference>
<comment type="subcellular location">
    <subcellularLocation>
        <location evidence="1">Nucleus</location>
    </subcellularLocation>
</comment>
<keyword evidence="2" id="KW-0539">Nucleus</keyword>
<dbReference type="SMART" id="SM00906">
    <property type="entry name" value="Fungal_trans"/>
    <property type="match status" value="1"/>
</dbReference>
<dbReference type="EMBL" id="SGPL01000028">
    <property type="protein sequence ID" value="THH20158.1"/>
    <property type="molecule type" value="Genomic_DNA"/>
</dbReference>
<dbReference type="GO" id="GO:0008270">
    <property type="term" value="F:zinc ion binding"/>
    <property type="evidence" value="ECO:0007669"/>
    <property type="project" value="InterPro"/>
</dbReference>
<organism evidence="5 6">
    <name type="scientific">Bondarzewia mesenterica</name>
    <dbReference type="NCBI Taxonomy" id="1095465"/>
    <lineage>
        <taxon>Eukaryota</taxon>
        <taxon>Fungi</taxon>
        <taxon>Dikarya</taxon>
        <taxon>Basidiomycota</taxon>
        <taxon>Agaricomycotina</taxon>
        <taxon>Agaricomycetes</taxon>
        <taxon>Russulales</taxon>
        <taxon>Bondarzewiaceae</taxon>
        <taxon>Bondarzewia</taxon>
    </lineage>
</organism>
<accession>A0A4S4M6M5</accession>
<protein>
    <recommendedName>
        <fullName evidence="4">Xylanolytic transcriptional activator regulatory domain-containing protein</fullName>
    </recommendedName>
</protein>
<evidence type="ECO:0000313" key="6">
    <source>
        <dbReference type="Proteomes" id="UP000310158"/>
    </source>
</evidence>
<dbReference type="Pfam" id="PF04082">
    <property type="entry name" value="Fungal_trans"/>
    <property type="match status" value="1"/>
</dbReference>
<dbReference type="GO" id="GO:0003677">
    <property type="term" value="F:DNA binding"/>
    <property type="evidence" value="ECO:0007669"/>
    <property type="project" value="InterPro"/>
</dbReference>
<feature type="domain" description="Xylanolytic transcriptional activator regulatory" evidence="4">
    <location>
        <begin position="318"/>
        <end position="392"/>
    </location>
</feature>
<feature type="compositionally biased region" description="Polar residues" evidence="3">
    <location>
        <begin position="34"/>
        <end position="49"/>
    </location>
</feature>
<sequence length="671" mass="75244">MAEGESRETTNQDAESPPSVTTATSSSSAITSAFQDSPAFSQPNTSSDSPRPKLKRNRAILLAEAGFPDDLTNRVYQLEDIVTNTFNHLEPAALAGLDAFLQLLQASNAISSPSAILTGPGMIDPNRVTDHAVQVAVAALGQLSQQGQPPKEPEPPAAPFGPIADILHHIRCTPLAASNAQLSDLRSHFPNRKITAFLLKYFFEESSVHWQYRLVLRPCFEHYYNTFSTGPIPPSIEFTALLAIMCATSLQFLPESDDDVARFAEYPQGRHVLKKRLYDFTRSVLLTAATPPISSIERIRALMVFSVYQWNEGNAGESYYANTLAIRMAQTLAMNRDGVTTWHMRPQDAECRRRIWWTLFILDRSHAMEFCRPYIIFEQHSDVAPCLNIDEATVEDVTELVSKPLEEPTDSRTSPYHSPDIYKLSHVSNVLLACEVYIILQSRWARLLGHMWDDCFAITLPTYRVVLDYESQIRKFELDLPAAFRYQSPQVAQARPYLHFQVISFQTDIHIASRTSQVTLGIAIIIDPSNTENEELEDWIAFAQVLLKDLGTYNMIAPAALQHLDVIRRRIEFVLNLTRGNNTVTLNFVEPSLQHIERATRVLSQPQPCMADLLGQEAVTDPYWSTVQPSVFAGQFPGVESLSGPVDPLNLERFLDSCLTMQSKSPLVFSL</sequence>
<evidence type="ECO:0000256" key="1">
    <source>
        <dbReference type="ARBA" id="ARBA00004123"/>
    </source>
</evidence>
<feature type="compositionally biased region" description="Low complexity" evidence="3">
    <location>
        <begin position="14"/>
        <end position="33"/>
    </location>
</feature>
<dbReference type="PANTHER" id="PTHR31001:SF87">
    <property type="entry name" value="COL-21"/>
    <property type="match status" value="1"/>
</dbReference>
<dbReference type="CDD" id="cd12148">
    <property type="entry name" value="fungal_TF_MHR"/>
    <property type="match status" value="1"/>
</dbReference>
<dbReference type="InterPro" id="IPR007219">
    <property type="entry name" value="XnlR_reg_dom"/>
</dbReference>
<gene>
    <name evidence="5" type="ORF">EW146_g1162</name>
</gene>
<dbReference type="GO" id="GO:0005634">
    <property type="term" value="C:nucleus"/>
    <property type="evidence" value="ECO:0007669"/>
    <property type="project" value="UniProtKB-SubCell"/>
</dbReference>
<feature type="compositionally biased region" description="Basic and acidic residues" evidence="3">
    <location>
        <begin position="1"/>
        <end position="10"/>
    </location>
</feature>
<evidence type="ECO:0000256" key="2">
    <source>
        <dbReference type="ARBA" id="ARBA00023242"/>
    </source>
</evidence>
<evidence type="ECO:0000256" key="3">
    <source>
        <dbReference type="SAM" id="MobiDB-lite"/>
    </source>
</evidence>
<evidence type="ECO:0000313" key="5">
    <source>
        <dbReference type="EMBL" id="THH20158.1"/>
    </source>
</evidence>
<dbReference type="AlphaFoldDB" id="A0A4S4M6M5"/>
<comment type="caution">
    <text evidence="5">The sequence shown here is derived from an EMBL/GenBank/DDBJ whole genome shotgun (WGS) entry which is preliminary data.</text>
</comment>
<feature type="region of interest" description="Disordered" evidence="3">
    <location>
        <begin position="1"/>
        <end position="53"/>
    </location>
</feature>
<dbReference type="OrthoDB" id="3364175at2759"/>
<dbReference type="Proteomes" id="UP000310158">
    <property type="component" value="Unassembled WGS sequence"/>
</dbReference>
<dbReference type="InterPro" id="IPR050613">
    <property type="entry name" value="Sec_Metabolite_Reg"/>
</dbReference>
<proteinExistence type="predicted"/>
<name>A0A4S4M6M5_9AGAM</name>
<keyword evidence="6" id="KW-1185">Reference proteome</keyword>
<evidence type="ECO:0000259" key="4">
    <source>
        <dbReference type="SMART" id="SM00906"/>
    </source>
</evidence>
<reference evidence="5 6" key="1">
    <citation type="submission" date="2019-02" db="EMBL/GenBank/DDBJ databases">
        <title>Genome sequencing of the rare red list fungi Bondarzewia mesenterica.</title>
        <authorList>
            <person name="Buettner E."/>
            <person name="Kellner H."/>
        </authorList>
    </citation>
    <scope>NUCLEOTIDE SEQUENCE [LARGE SCALE GENOMIC DNA]</scope>
    <source>
        <strain evidence="5 6">DSM 108281</strain>
    </source>
</reference>